<evidence type="ECO:0000313" key="1">
    <source>
        <dbReference type="EnsemblMetazoa" id="ASTEI03653-PA"/>
    </source>
</evidence>
<keyword evidence="2" id="KW-1185">Reference proteome</keyword>
<accession>A0A182Y5B7</accession>
<dbReference type="Proteomes" id="UP000076408">
    <property type="component" value="Unassembled WGS sequence"/>
</dbReference>
<organism evidence="1 2">
    <name type="scientific">Anopheles stephensi</name>
    <name type="common">Indo-Pakistan malaria mosquito</name>
    <dbReference type="NCBI Taxonomy" id="30069"/>
    <lineage>
        <taxon>Eukaryota</taxon>
        <taxon>Metazoa</taxon>
        <taxon>Ecdysozoa</taxon>
        <taxon>Arthropoda</taxon>
        <taxon>Hexapoda</taxon>
        <taxon>Insecta</taxon>
        <taxon>Pterygota</taxon>
        <taxon>Neoptera</taxon>
        <taxon>Endopterygota</taxon>
        <taxon>Diptera</taxon>
        <taxon>Nematocera</taxon>
        <taxon>Culicoidea</taxon>
        <taxon>Culicidae</taxon>
        <taxon>Anophelinae</taxon>
        <taxon>Anopheles</taxon>
    </lineage>
</organism>
<dbReference type="EnsemblMetazoa" id="ASTEI03653-RA">
    <property type="protein sequence ID" value="ASTEI03653-PA"/>
    <property type="gene ID" value="ASTEI03653"/>
</dbReference>
<dbReference type="VEuPathDB" id="VectorBase:ASTEI03653"/>
<proteinExistence type="predicted"/>
<reference evidence="2" key="1">
    <citation type="journal article" date="2014" name="Genome Biol.">
        <title>Genome analysis of a major urban malaria vector mosquito, Anopheles stephensi.</title>
        <authorList>
            <person name="Jiang X."/>
            <person name="Peery A."/>
            <person name="Hall A.B."/>
            <person name="Sharma A."/>
            <person name="Chen X.G."/>
            <person name="Waterhouse R.M."/>
            <person name="Komissarov A."/>
            <person name="Riehle M.M."/>
            <person name="Shouche Y."/>
            <person name="Sharakhova M.V."/>
            <person name="Lawson D."/>
            <person name="Pakpour N."/>
            <person name="Arensburger P."/>
            <person name="Davidson V.L."/>
            <person name="Eiglmeier K."/>
            <person name="Emrich S."/>
            <person name="George P."/>
            <person name="Kennedy R.C."/>
            <person name="Mane S.P."/>
            <person name="Maslen G."/>
            <person name="Oringanje C."/>
            <person name="Qi Y."/>
            <person name="Settlage R."/>
            <person name="Tojo M."/>
            <person name="Tubio J.M."/>
            <person name="Unger M.F."/>
            <person name="Wang B."/>
            <person name="Vernick K.D."/>
            <person name="Ribeiro J.M."/>
            <person name="James A.A."/>
            <person name="Michel K."/>
            <person name="Riehle M.A."/>
            <person name="Luckhart S."/>
            <person name="Sharakhov I.V."/>
            <person name="Tu Z."/>
        </authorList>
    </citation>
    <scope>NUCLEOTIDE SEQUENCE [LARGE SCALE GENOMIC DNA]</scope>
    <source>
        <strain evidence="2">Indian</strain>
    </source>
</reference>
<dbReference type="AlphaFoldDB" id="A0A182Y5B7"/>
<dbReference type="VEuPathDB" id="VectorBase:ASTE008952"/>
<evidence type="ECO:0000313" key="2">
    <source>
        <dbReference type="Proteomes" id="UP000076408"/>
    </source>
</evidence>
<sequence length="311" mass="35707">MDLSSIYLVENLNSYNFEDVVFLAADINAIVEALMRPPVLKDTEKILFLAKLLQTVLHICRTVVCNYTTLEELLKVNWSSADNGTQKWQFYEKLTLDDPVRAVAKMLLLSKDGEQCLGIMQEFYRLYYTKEAFKELLISVQKSVPALGFDCAYQALKKTITGKDRVDTSANLQLNEMNIVELGHHISSNEFKKVAESLQQKLSASDNEQELKTQLQALKSLFRANATSMERYREALKDDSYYQLNLAVLKAYHDHLLAKNILYDTNIIMLLHLLRQSGVCDATLRKEFFNETRLGGPERMRVLLLELENFS</sequence>
<name>A0A182Y5B7_ANOST</name>
<reference evidence="1" key="2">
    <citation type="submission" date="2020-05" db="UniProtKB">
        <authorList>
            <consortium name="EnsemblMetazoa"/>
        </authorList>
    </citation>
    <scope>IDENTIFICATION</scope>
    <source>
        <strain evidence="1">Indian</strain>
    </source>
</reference>
<dbReference type="OMA" id="CLGIMQE"/>
<protein>
    <submittedName>
        <fullName evidence="1">Uncharacterized protein</fullName>
    </submittedName>
</protein>